<reference evidence="4 5" key="1">
    <citation type="submission" date="2019-12" db="EMBL/GenBank/DDBJ databases">
        <title>Lactobacillus hilgardii FLUB.</title>
        <authorList>
            <person name="Gustaw K."/>
        </authorList>
    </citation>
    <scope>NUCLEOTIDE SEQUENCE [LARGE SCALE GENOMIC DNA]</scope>
    <source>
        <strain evidence="4 5">FLUB</strain>
    </source>
</reference>
<sequence>MKNVYFDHDGNVDDLVSLLLLLQMPDVHLTGVGVIDADGYIEPAVDASRKIISKFGRHSNVRVAASNSRAVHQFPKEWRLSSFSFDAFPILNEHGSDKAPIADKPAHLDMIDKIQREDEKTTLVMTGPLTDLARALEVDPTIVDKIERLYWMGGTMRTQGNVLEPKHDGSAEWNAYWDPYAVKTVWDSRIKMQMVGLESTNQVPLNADVQQHWANLRRYPMMDLIGQGYALVSSYEANSTYYLWDVLTAVASQYPEIVQTKDVKGDVIVNGPSAGKTYESQNGRPINLVTEVKAKKFFDKIDALLTREA</sequence>
<evidence type="ECO:0000313" key="4">
    <source>
        <dbReference type="EMBL" id="QHB50783.1"/>
    </source>
</evidence>
<dbReference type="InterPro" id="IPR001910">
    <property type="entry name" value="Inosine/uridine_hydrolase_dom"/>
</dbReference>
<protein>
    <submittedName>
        <fullName evidence="4">ABC transporter substrate-binding protein</fullName>
    </submittedName>
</protein>
<dbReference type="InterPro" id="IPR036452">
    <property type="entry name" value="Ribo_hydro-like"/>
</dbReference>
<proteinExistence type="predicted"/>
<dbReference type="Pfam" id="PF01156">
    <property type="entry name" value="IU_nuc_hydro"/>
    <property type="match status" value="1"/>
</dbReference>
<evidence type="ECO:0000259" key="3">
    <source>
        <dbReference type="Pfam" id="PF01156"/>
    </source>
</evidence>
<dbReference type="EMBL" id="CP047121">
    <property type="protein sequence ID" value="QHB50783.1"/>
    <property type="molecule type" value="Genomic_DNA"/>
</dbReference>
<dbReference type="GeneID" id="69056808"/>
<dbReference type="PANTHER" id="PTHR12304:SF46">
    <property type="entry name" value="INOSINE-ADENOSINE-GUANOSINE-NUCLEOSIDE HYDROLASE"/>
    <property type="match status" value="1"/>
</dbReference>
<name>A0A6P1E7V8_LENHI</name>
<keyword evidence="2" id="KW-0326">Glycosidase</keyword>
<dbReference type="SUPFAM" id="SSF53590">
    <property type="entry name" value="Nucleoside hydrolase"/>
    <property type="match status" value="1"/>
</dbReference>
<keyword evidence="1" id="KW-0378">Hydrolase</keyword>
<dbReference type="InterPro" id="IPR023186">
    <property type="entry name" value="IUNH"/>
</dbReference>
<accession>A0A6P1E7V8</accession>
<evidence type="ECO:0000256" key="2">
    <source>
        <dbReference type="ARBA" id="ARBA00023295"/>
    </source>
</evidence>
<dbReference type="SMR" id="A0A6P1E7V8"/>
<feature type="domain" description="Inosine/uridine-preferring nucleoside hydrolase" evidence="3">
    <location>
        <begin position="4"/>
        <end position="299"/>
    </location>
</feature>
<evidence type="ECO:0000256" key="1">
    <source>
        <dbReference type="ARBA" id="ARBA00022801"/>
    </source>
</evidence>
<dbReference type="AlphaFoldDB" id="A0A6P1E7V8"/>
<dbReference type="RefSeq" id="WP_003551149.1">
    <property type="nucleotide sequence ID" value="NZ_CABKOL010000106.1"/>
</dbReference>
<dbReference type="GO" id="GO:0006152">
    <property type="term" value="P:purine nucleoside catabolic process"/>
    <property type="evidence" value="ECO:0007669"/>
    <property type="project" value="TreeGrafter"/>
</dbReference>
<dbReference type="PANTHER" id="PTHR12304">
    <property type="entry name" value="INOSINE-URIDINE PREFERRING NUCLEOSIDE HYDROLASE"/>
    <property type="match status" value="1"/>
</dbReference>
<dbReference type="Proteomes" id="UP000465035">
    <property type="component" value="Chromosome"/>
</dbReference>
<dbReference type="GO" id="GO:0008477">
    <property type="term" value="F:purine nucleosidase activity"/>
    <property type="evidence" value="ECO:0007669"/>
    <property type="project" value="TreeGrafter"/>
</dbReference>
<dbReference type="GO" id="GO:0005829">
    <property type="term" value="C:cytosol"/>
    <property type="evidence" value="ECO:0007669"/>
    <property type="project" value="TreeGrafter"/>
</dbReference>
<gene>
    <name evidence="4" type="ORF">GQR93_00395</name>
</gene>
<dbReference type="CDD" id="cd02647">
    <property type="entry name" value="nuc_hydro_TvIAG"/>
    <property type="match status" value="1"/>
</dbReference>
<organism evidence="4 5">
    <name type="scientific">Lentilactobacillus hilgardii</name>
    <name type="common">Lactobacillus hilgardii</name>
    <dbReference type="NCBI Taxonomy" id="1588"/>
    <lineage>
        <taxon>Bacteria</taxon>
        <taxon>Bacillati</taxon>
        <taxon>Bacillota</taxon>
        <taxon>Bacilli</taxon>
        <taxon>Lactobacillales</taxon>
        <taxon>Lactobacillaceae</taxon>
        <taxon>Lentilactobacillus</taxon>
    </lineage>
</organism>
<dbReference type="Gene3D" id="3.90.245.10">
    <property type="entry name" value="Ribonucleoside hydrolase-like"/>
    <property type="match status" value="1"/>
</dbReference>
<evidence type="ECO:0000313" key="5">
    <source>
        <dbReference type="Proteomes" id="UP000465035"/>
    </source>
</evidence>